<accession>A0A3S1B6M3</accession>
<evidence type="ECO:0000313" key="2">
    <source>
        <dbReference type="EMBL" id="RUS76223.1"/>
    </source>
</evidence>
<dbReference type="AlphaFoldDB" id="A0A3S1B6M3"/>
<evidence type="ECO:0000256" key="1">
    <source>
        <dbReference type="SAM" id="SignalP"/>
    </source>
</evidence>
<protein>
    <recommendedName>
        <fullName evidence="4">Secreted protein</fullName>
    </recommendedName>
</protein>
<name>A0A3S1B6M3_ELYCH</name>
<keyword evidence="3" id="KW-1185">Reference proteome</keyword>
<dbReference type="PROSITE" id="PS51257">
    <property type="entry name" value="PROKAR_LIPOPROTEIN"/>
    <property type="match status" value="1"/>
</dbReference>
<comment type="caution">
    <text evidence="2">The sequence shown here is derived from an EMBL/GenBank/DDBJ whole genome shotgun (WGS) entry which is preliminary data.</text>
</comment>
<keyword evidence="1" id="KW-0732">Signal</keyword>
<dbReference type="EMBL" id="RQTK01000680">
    <property type="protein sequence ID" value="RUS76223.1"/>
    <property type="molecule type" value="Genomic_DNA"/>
</dbReference>
<feature type="signal peptide" evidence="1">
    <location>
        <begin position="1"/>
        <end position="21"/>
    </location>
</feature>
<organism evidence="2 3">
    <name type="scientific">Elysia chlorotica</name>
    <name type="common">Eastern emerald elysia</name>
    <name type="synonym">Sea slug</name>
    <dbReference type="NCBI Taxonomy" id="188477"/>
    <lineage>
        <taxon>Eukaryota</taxon>
        <taxon>Metazoa</taxon>
        <taxon>Spiralia</taxon>
        <taxon>Lophotrochozoa</taxon>
        <taxon>Mollusca</taxon>
        <taxon>Gastropoda</taxon>
        <taxon>Heterobranchia</taxon>
        <taxon>Euthyneura</taxon>
        <taxon>Panpulmonata</taxon>
        <taxon>Sacoglossa</taxon>
        <taxon>Placobranchoidea</taxon>
        <taxon>Plakobranchidae</taxon>
        <taxon>Elysia</taxon>
    </lineage>
</organism>
<evidence type="ECO:0008006" key="4">
    <source>
        <dbReference type="Google" id="ProtNLM"/>
    </source>
</evidence>
<proteinExistence type="predicted"/>
<evidence type="ECO:0000313" key="3">
    <source>
        <dbReference type="Proteomes" id="UP000271974"/>
    </source>
</evidence>
<gene>
    <name evidence="2" type="ORF">EGW08_016030</name>
</gene>
<reference evidence="2 3" key="1">
    <citation type="submission" date="2019-01" db="EMBL/GenBank/DDBJ databases">
        <title>A draft genome assembly of the solar-powered sea slug Elysia chlorotica.</title>
        <authorList>
            <person name="Cai H."/>
            <person name="Li Q."/>
            <person name="Fang X."/>
            <person name="Li J."/>
            <person name="Curtis N.E."/>
            <person name="Altenburger A."/>
            <person name="Shibata T."/>
            <person name="Feng M."/>
            <person name="Maeda T."/>
            <person name="Schwartz J.A."/>
            <person name="Shigenobu S."/>
            <person name="Lundholm N."/>
            <person name="Nishiyama T."/>
            <person name="Yang H."/>
            <person name="Hasebe M."/>
            <person name="Li S."/>
            <person name="Pierce S.K."/>
            <person name="Wang J."/>
        </authorList>
    </citation>
    <scope>NUCLEOTIDE SEQUENCE [LARGE SCALE GENOMIC DNA]</scope>
    <source>
        <strain evidence="2">EC2010</strain>
        <tissue evidence="2">Whole organism of an adult</tissue>
    </source>
</reference>
<feature type="chain" id="PRO_5018715524" description="Secreted protein" evidence="1">
    <location>
        <begin position="22"/>
        <end position="113"/>
    </location>
</feature>
<sequence length="113" mass="12667">MSKNRSLCCFHSSVFCPGCFSSCLAAACCPGLERSSLELGSFAWPCPGWLSSSSPFSWPAPKVKGKNKNRANGKEHTHGMVHLFCRQQKQFHNYAPLETSRQNHIFTFFLCFS</sequence>
<dbReference type="Proteomes" id="UP000271974">
    <property type="component" value="Unassembled WGS sequence"/>
</dbReference>